<organism evidence="4 5">
    <name type="scientific">Fibrobacter succinogenes</name>
    <name type="common">Bacteroides succinogenes</name>
    <dbReference type="NCBI Taxonomy" id="833"/>
    <lineage>
        <taxon>Bacteria</taxon>
        <taxon>Pseudomonadati</taxon>
        <taxon>Fibrobacterota</taxon>
        <taxon>Fibrobacteria</taxon>
        <taxon>Fibrobacterales</taxon>
        <taxon>Fibrobacteraceae</taxon>
        <taxon>Fibrobacter</taxon>
    </lineage>
</organism>
<dbReference type="CDD" id="cd00093">
    <property type="entry name" value="HTH_XRE"/>
    <property type="match status" value="1"/>
</dbReference>
<gene>
    <name evidence="4" type="ORF">SAMN05661053_0195</name>
</gene>
<dbReference type="PANTHER" id="PTHR46797:SF1">
    <property type="entry name" value="METHYLPHOSPHONATE SYNTHASE"/>
    <property type="match status" value="1"/>
</dbReference>
<accession>A0A380RUJ6</accession>
<dbReference type="Gene3D" id="1.10.260.40">
    <property type="entry name" value="lambda repressor-like DNA-binding domains"/>
    <property type="match status" value="1"/>
</dbReference>
<feature type="compositionally biased region" description="Basic and acidic residues" evidence="2">
    <location>
        <begin position="111"/>
        <end position="121"/>
    </location>
</feature>
<dbReference type="GO" id="GO:0005829">
    <property type="term" value="C:cytosol"/>
    <property type="evidence" value="ECO:0007669"/>
    <property type="project" value="TreeGrafter"/>
</dbReference>
<dbReference type="SUPFAM" id="SSF47413">
    <property type="entry name" value="lambda repressor-like DNA-binding domains"/>
    <property type="match status" value="1"/>
</dbReference>
<dbReference type="PROSITE" id="PS50943">
    <property type="entry name" value="HTH_CROC1"/>
    <property type="match status" value="1"/>
</dbReference>
<dbReference type="GO" id="GO:0003677">
    <property type="term" value="F:DNA binding"/>
    <property type="evidence" value="ECO:0007669"/>
    <property type="project" value="UniProtKB-KW"/>
</dbReference>
<dbReference type="GO" id="GO:0003700">
    <property type="term" value="F:DNA-binding transcription factor activity"/>
    <property type="evidence" value="ECO:0007669"/>
    <property type="project" value="TreeGrafter"/>
</dbReference>
<keyword evidence="1" id="KW-0238">DNA-binding</keyword>
<dbReference type="InterPro" id="IPR001387">
    <property type="entry name" value="Cro/C1-type_HTH"/>
</dbReference>
<dbReference type="InterPro" id="IPR050807">
    <property type="entry name" value="TransReg_Diox_bact_type"/>
</dbReference>
<evidence type="ECO:0000313" key="5">
    <source>
        <dbReference type="Proteomes" id="UP000255423"/>
    </source>
</evidence>
<sequence>MYYEPLLLHEAVRLLLISIRQKRRHTQHSLSLESGISRQFISQMECGMKLPSIVTLSQLSLALKTNMSTLVVELDRIYQHLFRQRQARQDDNTEDYSARNAADTRTPSLEYIRRARGLDKP</sequence>
<dbReference type="Proteomes" id="UP000255423">
    <property type="component" value="Unassembled WGS sequence"/>
</dbReference>
<proteinExistence type="predicted"/>
<feature type="region of interest" description="Disordered" evidence="2">
    <location>
        <begin position="87"/>
        <end position="121"/>
    </location>
</feature>
<dbReference type="Pfam" id="PF01381">
    <property type="entry name" value="HTH_3"/>
    <property type="match status" value="1"/>
</dbReference>
<dbReference type="AlphaFoldDB" id="A0A380RUJ6"/>
<protein>
    <submittedName>
        <fullName evidence="4">Helix-turn-helix</fullName>
    </submittedName>
</protein>
<dbReference type="InterPro" id="IPR010982">
    <property type="entry name" value="Lambda_DNA-bd_dom_sf"/>
</dbReference>
<dbReference type="RefSeq" id="WP_088659556.1">
    <property type="nucleotide sequence ID" value="NZ_UHJL01000001.1"/>
</dbReference>
<dbReference type="SMART" id="SM00530">
    <property type="entry name" value="HTH_XRE"/>
    <property type="match status" value="1"/>
</dbReference>
<evidence type="ECO:0000256" key="1">
    <source>
        <dbReference type="ARBA" id="ARBA00023125"/>
    </source>
</evidence>
<reference evidence="4 5" key="1">
    <citation type="submission" date="2017-08" db="EMBL/GenBank/DDBJ databases">
        <authorList>
            <person name="de Groot N.N."/>
        </authorList>
    </citation>
    <scope>NUCLEOTIDE SEQUENCE [LARGE SCALE GENOMIC DNA]</scope>
    <source>
        <strain evidence="4 5">HM2</strain>
    </source>
</reference>
<name>A0A380RUJ6_FIBSU</name>
<feature type="domain" description="HTH cro/C1-type" evidence="3">
    <location>
        <begin position="16"/>
        <end position="70"/>
    </location>
</feature>
<dbReference type="EMBL" id="UHJL01000001">
    <property type="protein sequence ID" value="SUQ18971.1"/>
    <property type="molecule type" value="Genomic_DNA"/>
</dbReference>
<evidence type="ECO:0000313" key="4">
    <source>
        <dbReference type="EMBL" id="SUQ18971.1"/>
    </source>
</evidence>
<dbReference type="PANTHER" id="PTHR46797">
    <property type="entry name" value="HTH-TYPE TRANSCRIPTIONAL REGULATOR"/>
    <property type="match status" value="1"/>
</dbReference>
<evidence type="ECO:0000256" key="2">
    <source>
        <dbReference type="SAM" id="MobiDB-lite"/>
    </source>
</evidence>
<evidence type="ECO:0000259" key="3">
    <source>
        <dbReference type="PROSITE" id="PS50943"/>
    </source>
</evidence>